<sequence length="165" mass="17884">MDEKALSRSVAIPNPLRCNIRQARRRSSSQKSSGKRDRPSEEHVVRYSFAFAIAALAAAATSAVVTILLSAYPRPQRFRNGCREKQMNASSCSVLEVNSRGHVVSAVASAVVASAPAPLSDALVATVGSYRKKLRTYTPGSPFVYAMFGATTQMQGYELDEQVKE</sequence>
<keyword evidence="1" id="KW-0812">Transmembrane</keyword>
<name>A0AAD4L6N9_9AGAM</name>
<feature type="transmembrane region" description="Helical" evidence="1">
    <location>
        <begin position="47"/>
        <end position="69"/>
    </location>
</feature>
<dbReference type="AlphaFoldDB" id="A0AAD4L6N9"/>
<protein>
    <submittedName>
        <fullName evidence="2">Uncharacterized protein</fullName>
    </submittedName>
</protein>
<evidence type="ECO:0000313" key="2">
    <source>
        <dbReference type="EMBL" id="KAH8980418.1"/>
    </source>
</evidence>
<proteinExistence type="predicted"/>
<keyword evidence="1" id="KW-0472">Membrane</keyword>
<comment type="caution">
    <text evidence="2">The sequence shown here is derived from an EMBL/GenBank/DDBJ whole genome shotgun (WGS) entry which is preliminary data.</text>
</comment>
<evidence type="ECO:0000256" key="1">
    <source>
        <dbReference type="SAM" id="Phobius"/>
    </source>
</evidence>
<dbReference type="EMBL" id="JAKELL010000136">
    <property type="protein sequence ID" value="KAH8980418.1"/>
    <property type="molecule type" value="Genomic_DNA"/>
</dbReference>
<gene>
    <name evidence="2" type="ORF">EDB92DRAFT_1820573</name>
</gene>
<accession>A0AAD4L6N9</accession>
<dbReference type="Proteomes" id="UP001201163">
    <property type="component" value="Unassembled WGS sequence"/>
</dbReference>
<organism evidence="2 3">
    <name type="scientific">Lactarius akahatsu</name>
    <dbReference type="NCBI Taxonomy" id="416441"/>
    <lineage>
        <taxon>Eukaryota</taxon>
        <taxon>Fungi</taxon>
        <taxon>Dikarya</taxon>
        <taxon>Basidiomycota</taxon>
        <taxon>Agaricomycotina</taxon>
        <taxon>Agaricomycetes</taxon>
        <taxon>Russulales</taxon>
        <taxon>Russulaceae</taxon>
        <taxon>Lactarius</taxon>
    </lineage>
</organism>
<reference evidence="2" key="1">
    <citation type="submission" date="2022-01" db="EMBL/GenBank/DDBJ databases">
        <title>Comparative genomics reveals a dynamic genome evolution in the ectomycorrhizal milk-cap (Lactarius) mushrooms.</title>
        <authorList>
            <consortium name="DOE Joint Genome Institute"/>
            <person name="Lebreton A."/>
            <person name="Tang N."/>
            <person name="Kuo A."/>
            <person name="LaButti K."/>
            <person name="Drula E."/>
            <person name="Barry K."/>
            <person name="Clum A."/>
            <person name="Lipzen A."/>
            <person name="Mousain D."/>
            <person name="Ng V."/>
            <person name="Wang R."/>
            <person name="Wang X."/>
            <person name="Dai Y."/>
            <person name="Henrissat B."/>
            <person name="Grigoriev I.V."/>
            <person name="Guerin-Laguette A."/>
            <person name="Yu F."/>
            <person name="Martin F.M."/>
        </authorList>
    </citation>
    <scope>NUCLEOTIDE SEQUENCE</scope>
    <source>
        <strain evidence="2">QP</strain>
    </source>
</reference>
<evidence type="ECO:0000313" key="3">
    <source>
        <dbReference type="Proteomes" id="UP001201163"/>
    </source>
</evidence>
<keyword evidence="1" id="KW-1133">Transmembrane helix</keyword>
<keyword evidence="3" id="KW-1185">Reference proteome</keyword>